<dbReference type="EMBL" id="WUQX01000001">
    <property type="protein sequence ID" value="MXP73950.1"/>
    <property type="molecule type" value="Genomic_DNA"/>
</dbReference>
<dbReference type="RefSeq" id="WP_159748911.1">
    <property type="nucleotide sequence ID" value="NZ_CASSPE010000002.1"/>
</dbReference>
<organism evidence="2 3">
    <name type="scientific">Sporofaciens musculi</name>
    <dbReference type="NCBI Taxonomy" id="2681861"/>
    <lineage>
        <taxon>Bacteria</taxon>
        <taxon>Bacillati</taxon>
        <taxon>Bacillota</taxon>
        <taxon>Clostridia</taxon>
        <taxon>Lachnospirales</taxon>
        <taxon>Lachnospiraceae</taxon>
        <taxon>Sporofaciens</taxon>
    </lineage>
</organism>
<keyword evidence="2" id="KW-0969">Cilium</keyword>
<evidence type="ECO:0000313" key="2">
    <source>
        <dbReference type="EMBL" id="MXP73950.1"/>
    </source>
</evidence>
<dbReference type="SUPFAM" id="SSF101498">
    <property type="entry name" value="Anti-sigma factor FlgM"/>
    <property type="match status" value="1"/>
</dbReference>
<dbReference type="Pfam" id="PF04316">
    <property type="entry name" value="FlgM"/>
    <property type="match status" value="1"/>
</dbReference>
<keyword evidence="3" id="KW-1185">Reference proteome</keyword>
<gene>
    <name evidence="2" type="ORF">GN277_00360</name>
</gene>
<keyword evidence="2" id="KW-0282">Flagellum</keyword>
<feature type="domain" description="Anti-sigma-28 factor FlgM C-terminal" evidence="1">
    <location>
        <begin position="59"/>
        <end position="98"/>
    </location>
</feature>
<dbReference type="Proteomes" id="UP000460412">
    <property type="component" value="Unassembled WGS sequence"/>
</dbReference>
<dbReference type="InterPro" id="IPR035890">
    <property type="entry name" value="Anti-sigma-28_factor_FlgM_sf"/>
</dbReference>
<evidence type="ECO:0000259" key="1">
    <source>
        <dbReference type="Pfam" id="PF04316"/>
    </source>
</evidence>
<accession>A0A7X3MCN3</accession>
<name>A0A7X3MCN3_9FIRM</name>
<dbReference type="InterPro" id="IPR031316">
    <property type="entry name" value="FlgM_C"/>
</dbReference>
<keyword evidence="2" id="KW-0966">Cell projection</keyword>
<reference evidence="2 3" key="1">
    <citation type="submission" date="2019-12" db="EMBL/GenBank/DDBJ databases">
        <title>Sporaefaciens musculi gen. nov., sp. nov., a novel bacterium isolated from the caecum of an obese mouse.</title>
        <authorList>
            <person name="Rasmussen T.S."/>
            <person name="Streidl T."/>
            <person name="Hitch T.C.A."/>
            <person name="Wortmann E."/>
            <person name="Deptula P."/>
            <person name="Hansen M."/>
            <person name="Nielsen D.S."/>
            <person name="Clavel T."/>
            <person name="Vogensen F.K."/>
        </authorList>
    </citation>
    <scope>NUCLEOTIDE SEQUENCE [LARGE SCALE GENOMIC DNA]</scope>
    <source>
        <strain evidence="2 3">WCA-9-b2</strain>
    </source>
</reference>
<dbReference type="AlphaFoldDB" id="A0A7X3MCN3"/>
<evidence type="ECO:0000313" key="3">
    <source>
        <dbReference type="Proteomes" id="UP000460412"/>
    </source>
</evidence>
<proteinExistence type="predicted"/>
<protein>
    <submittedName>
        <fullName evidence="2">Flagellar biosynthesis anti-sigma factor FlgM</fullName>
    </submittedName>
</protein>
<comment type="caution">
    <text evidence="2">The sequence shown here is derived from an EMBL/GenBank/DDBJ whole genome shotgun (WGS) entry which is preliminary data.</text>
</comment>
<sequence length="100" mass="11257">MKISTNNNVINNFTDMRIHTKENSAPSVVSNDEHNFDAIIIKSDPRQIEEHTFAKSLARQLSSEIKNMASADKVHNLQNQVTSNTYHVDAHAIAARMLLL</sequence>